<protein>
    <submittedName>
        <fullName evidence="2">Uncharacterized protein</fullName>
    </submittedName>
</protein>
<proteinExistence type="predicted"/>
<keyword evidence="1" id="KW-0812">Transmembrane</keyword>
<feature type="transmembrane region" description="Helical" evidence="1">
    <location>
        <begin position="86"/>
        <end position="106"/>
    </location>
</feature>
<keyword evidence="1" id="KW-1133">Transmembrane helix</keyword>
<feature type="transmembrane region" description="Helical" evidence="1">
    <location>
        <begin position="18"/>
        <end position="41"/>
    </location>
</feature>
<reference evidence="2" key="1">
    <citation type="submission" date="2025-02" db="EMBL/GenBank/DDBJ databases">
        <authorList>
            <consortium name="NCBI Genome Project"/>
        </authorList>
    </citation>
    <scope>NUCLEOTIDE SEQUENCE</scope>
</reference>
<sequence>MDATWAQYLRVKTAEILLLLRIHSNQFSCFVLVVKGVLLYLNPLYPGLIRNVTLVGISICLVLYLVRNDRCIDQSVLSRADGVVLAGFYIVTGLVSLVNWLCPGILPEPRVATEATMITVYLSWMGLVHTILYSRTSYFECDGTFGLAGRYYEDFLRLGMCWNSVLCLSRTQEMKALESLSWYTVS</sequence>
<reference evidence="2" key="2">
    <citation type="submission" date="2025-08" db="UniProtKB">
        <authorList>
            <consortium name="RefSeq"/>
        </authorList>
    </citation>
    <scope>IDENTIFICATION</scope>
</reference>
<name>A0AAJ8BZS0_ASPNG</name>
<organism evidence="2">
    <name type="scientific">Aspergillus niger</name>
    <dbReference type="NCBI Taxonomy" id="5061"/>
    <lineage>
        <taxon>Eukaryota</taxon>
        <taxon>Fungi</taxon>
        <taxon>Dikarya</taxon>
        <taxon>Ascomycota</taxon>
        <taxon>Pezizomycotina</taxon>
        <taxon>Eurotiomycetes</taxon>
        <taxon>Eurotiomycetidae</taxon>
        <taxon>Eurotiales</taxon>
        <taxon>Aspergillaceae</taxon>
        <taxon>Aspergillus</taxon>
        <taxon>Aspergillus subgen. Circumdati</taxon>
    </lineage>
</organism>
<gene>
    <name evidence="2" type="ORF">An08g11900</name>
</gene>
<dbReference type="VEuPathDB" id="FungiDB:An08g11900"/>
<dbReference type="RefSeq" id="XP_059606942.1">
    <property type="nucleotide sequence ID" value="XM_059749476.1"/>
</dbReference>
<keyword evidence="1" id="KW-0472">Membrane</keyword>
<evidence type="ECO:0000256" key="1">
    <source>
        <dbReference type="SAM" id="Phobius"/>
    </source>
</evidence>
<dbReference type="AlphaFoldDB" id="A0AAJ8BZS0"/>
<accession>A0AAJ8BZS0</accession>
<feature type="transmembrane region" description="Helical" evidence="1">
    <location>
        <begin position="47"/>
        <end position="66"/>
    </location>
</feature>
<dbReference type="GeneID" id="84591890"/>
<feature type="transmembrane region" description="Helical" evidence="1">
    <location>
        <begin position="112"/>
        <end position="133"/>
    </location>
</feature>
<dbReference type="KEGG" id="ang:An08g11900"/>
<evidence type="ECO:0000313" key="2">
    <source>
        <dbReference type="RefSeq" id="XP_059606942.1"/>
    </source>
</evidence>